<dbReference type="KEGG" id="nah:F5544_31380"/>
<dbReference type="InterPro" id="IPR011051">
    <property type="entry name" value="RmlC_Cupin_sf"/>
</dbReference>
<dbReference type="AlphaFoldDB" id="A0A6G9YM14"/>
<reference evidence="2 3" key="1">
    <citation type="journal article" date="2019" name="ACS Chem. Biol.">
        <title>Identification and Mobilization of a Cryptic Antibiotic Biosynthesis Gene Locus from a Human-Pathogenic Nocardia Isolate.</title>
        <authorList>
            <person name="Herisse M."/>
            <person name="Ishida K."/>
            <person name="Porter J.L."/>
            <person name="Howden B."/>
            <person name="Hertweck C."/>
            <person name="Stinear T.P."/>
            <person name="Pidot S.J."/>
        </authorList>
    </citation>
    <scope>NUCLEOTIDE SEQUENCE [LARGE SCALE GENOMIC DNA]</scope>
    <source>
        <strain evidence="2 3">AUSMDU00012717</strain>
    </source>
</reference>
<dbReference type="PANTHER" id="PTHR36440:SF1">
    <property type="entry name" value="PUTATIVE (AFU_ORTHOLOGUE AFUA_8G07350)-RELATED"/>
    <property type="match status" value="1"/>
</dbReference>
<name>A0A6G9YM14_9NOCA</name>
<dbReference type="RefSeq" id="WP_167476568.1">
    <property type="nucleotide sequence ID" value="NZ_CP046172.1"/>
</dbReference>
<dbReference type="InterPro" id="IPR053146">
    <property type="entry name" value="QDO-like"/>
</dbReference>
<organism evidence="2 3">
    <name type="scientific">Nocardia arthritidis</name>
    <dbReference type="NCBI Taxonomy" id="228602"/>
    <lineage>
        <taxon>Bacteria</taxon>
        <taxon>Bacillati</taxon>
        <taxon>Actinomycetota</taxon>
        <taxon>Actinomycetes</taxon>
        <taxon>Mycobacteriales</taxon>
        <taxon>Nocardiaceae</taxon>
        <taxon>Nocardia</taxon>
    </lineage>
</organism>
<evidence type="ECO:0000313" key="3">
    <source>
        <dbReference type="Proteomes" id="UP000503540"/>
    </source>
</evidence>
<evidence type="ECO:0000313" key="2">
    <source>
        <dbReference type="EMBL" id="QIS14117.1"/>
    </source>
</evidence>
<feature type="domain" description="Cupin type-2" evidence="1">
    <location>
        <begin position="36"/>
        <end position="98"/>
    </location>
</feature>
<dbReference type="InterPro" id="IPR013096">
    <property type="entry name" value="Cupin_2"/>
</dbReference>
<proteinExistence type="predicted"/>
<dbReference type="PANTHER" id="PTHR36440">
    <property type="entry name" value="PUTATIVE (AFU_ORTHOLOGUE AFUA_8G07350)-RELATED"/>
    <property type="match status" value="1"/>
</dbReference>
<keyword evidence="3" id="KW-1185">Reference proteome</keyword>
<dbReference type="InterPro" id="IPR014710">
    <property type="entry name" value="RmlC-like_jellyroll"/>
</dbReference>
<evidence type="ECO:0000259" key="1">
    <source>
        <dbReference type="Pfam" id="PF07883"/>
    </source>
</evidence>
<sequence length="182" mass="20526">MSIVPDESEILEDSIFGYRVRLTKHGDVLHMEIWADPGGGAPIAHRHPGQEERFEILDGEVTFRRRGEKRKTGPGDRITIPAGASHSYVNTGSGIAHLHVEFEPASNMDAFFREGLAMMKAGKLVKVAGRPVPRNFAAVLEMAELFDRFRHTMAIAPPAQKVISLLADIERRRRLRQRRHDR</sequence>
<gene>
    <name evidence="2" type="ORF">F5544_31380</name>
</gene>
<dbReference type="Gene3D" id="2.60.120.10">
    <property type="entry name" value="Jelly Rolls"/>
    <property type="match status" value="1"/>
</dbReference>
<dbReference type="Proteomes" id="UP000503540">
    <property type="component" value="Chromosome"/>
</dbReference>
<protein>
    <submittedName>
        <fullName evidence="2">Cupin domain-containing protein</fullName>
    </submittedName>
</protein>
<dbReference type="SUPFAM" id="SSF51182">
    <property type="entry name" value="RmlC-like cupins"/>
    <property type="match status" value="1"/>
</dbReference>
<dbReference type="EMBL" id="CP046172">
    <property type="protein sequence ID" value="QIS14117.1"/>
    <property type="molecule type" value="Genomic_DNA"/>
</dbReference>
<dbReference type="Pfam" id="PF07883">
    <property type="entry name" value="Cupin_2"/>
    <property type="match status" value="1"/>
</dbReference>
<accession>A0A6G9YM14</accession>